<sequence length="65" mass="7734">MPFMMPFFGFPIYYIIGIMVVCAIIMLLMMLIMRRVIMRGGCCPCCCGPRKDQNEQKIMENQWYR</sequence>
<dbReference type="AlphaFoldDB" id="A0A8E7EGG3"/>
<accession>A0A8E7EGG3</accession>
<feature type="transmembrane region" description="Helical" evidence="1">
    <location>
        <begin position="12"/>
        <end position="32"/>
    </location>
</feature>
<dbReference type="RefSeq" id="WP_214418641.1">
    <property type="nucleotide sequence ID" value="NZ_CP075546.1"/>
</dbReference>
<reference evidence="2 3" key="1">
    <citation type="submission" date="2021-05" db="EMBL/GenBank/DDBJ databases">
        <title>A novel Methanospirillum isolate from a pyrite-forming mixed culture.</title>
        <authorList>
            <person name="Bunk B."/>
            <person name="Sproer C."/>
            <person name="Spring S."/>
            <person name="Pester M."/>
        </authorList>
    </citation>
    <scope>NUCLEOTIDE SEQUENCE [LARGE SCALE GENOMIC DNA]</scope>
    <source>
        <strain evidence="2 3">J.3.6.1-F.2.7.3</strain>
    </source>
</reference>
<dbReference type="EMBL" id="CP075546">
    <property type="protein sequence ID" value="QVV87822.1"/>
    <property type="molecule type" value="Genomic_DNA"/>
</dbReference>
<keyword evidence="1" id="KW-0472">Membrane</keyword>
<dbReference type="Proteomes" id="UP000680656">
    <property type="component" value="Chromosome"/>
</dbReference>
<dbReference type="GeneID" id="65097670"/>
<evidence type="ECO:0000313" key="2">
    <source>
        <dbReference type="EMBL" id="QVV87822.1"/>
    </source>
</evidence>
<keyword evidence="1" id="KW-1133">Transmembrane helix</keyword>
<dbReference type="KEGG" id="mrtj:KHC33_10760"/>
<protein>
    <submittedName>
        <fullName evidence="2">Uncharacterized protein</fullName>
    </submittedName>
</protein>
<name>A0A8E7EGG3_9EURY</name>
<keyword evidence="3" id="KW-1185">Reference proteome</keyword>
<organism evidence="2 3">
    <name type="scientific">Methanospirillum purgamenti</name>
    <dbReference type="NCBI Taxonomy" id="2834276"/>
    <lineage>
        <taxon>Archaea</taxon>
        <taxon>Methanobacteriati</taxon>
        <taxon>Methanobacteriota</taxon>
        <taxon>Stenosarchaea group</taxon>
        <taxon>Methanomicrobia</taxon>
        <taxon>Methanomicrobiales</taxon>
        <taxon>Methanospirillaceae</taxon>
        <taxon>Methanospirillum</taxon>
    </lineage>
</organism>
<evidence type="ECO:0000256" key="1">
    <source>
        <dbReference type="SAM" id="Phobius"/>
    </source>
</evidence>
<proteinExistence type="predicted"/>
<gene>
    <name evidence="2" type="ORF">KHC33_10760</name>
</gene>
<evidence type="ECO:0000313" key="3">
    <source>
        <dbReference type="Proteomes" id="UP000680656"/>
    </source>
</evidence>
<keyword evidence="1" id="KW-0812">Transmembrane</keyword>